<keyword evidence="3" id="KW-1185">Reference proteome</keyword>
<reference evidence="3" key="1">
    <citation type="submission" date="2017-04" db="EMBL/GenBank/DDBJ databases">
        <authorList>
            <person name="Varghese N."/>
            <person name="Submissions S."/>
        </authorList>
    </citation>
    <scope>NUCLEOTIDE SEQUENCE [LARGE SCALE GENOMIC DNA]</scope>
    <source>
        <strain evidence="3">K3S</strain>
    </source>
</reference>
<gene>
    <name evidence="2" type="ORF">SAMN06295933_1916</name>
</gene>
<organism evidence="2 3">
    <name type="scientific">Desulfovibrio gilichinskyi</name>
    <dbReference type="NCBI Taxonomy" id="1519643"/>
    <lineage>
        <taxon>Bacteria</taxon>
        <taxon>Pseudomonadati</taxon>
        <taxon>Thermodesulfobacteriota</taxon>
        <taxon>Desulfovibrionia</taxon>
        <taxon>Desulfovibrionales</taxon>
        <taxon>Desulfovibrionaceae</taxon>
        <taxon>Desulfovibrio</taxon>
    </lineage>
</organism>
<proteinExistence type="predicted"/>
<dbReference type="Pfam" id="PF07411">
    <property type="entry name" value="DUF1508"/>
    <property type="match status" value="1"/>
</dbReference>
<protein>
    <recommendedName>
        <fullName evidence="1">DUF1508 domain-containing protein</fullName>
    </recommendedName>
</protein>
<dbReference type="STRING" id="1519643.SAMN06295933_1916"/>
<dbReference type="RefSeq" id="WP_085101608.1">
    <property type="nucleotide sequence ID" value="NZ_FWZU01000003.1"/>
</dbReference>
<evidence type="ECO:0000259" key="1">
    <source>
        <dbReference type="Pfam" id="PF07411"/>
    </source>
</evidence>
<dbReference type="SUPFAM" id="SSF160113">
    <property type="entry name" value="YegP-like"/>
    <property type="match status" value="1"/>
</dbReference>
<dbReference type="Gene3D" id="3.30.160.160">
    <property type="entry name" value="YegP-like"/>
    <property type="match status" value="1"/>
</dbReference>
<accession>A0A1X7DIL7</accession>
<evidence type="ECO:0000313" key="2">
    <source>
        <dbReference type="EMBL" id="SMF15643.1"/>
    </source>
</evidence>
<feature type="domain" description="DUF1508" evidence="1">
    <location>
        <begin position="25"/>
        <end position="60"/>
    </location>
</feature>
<dbReference type="EMBL" id="FWZU01000003">
    <property type="protein sequence ID" value="SMF15643.1"/>
    <property type="molecule type" value="Genomic_DNA"/>
</dbReference>
<dbReference type="InterPro" id="IPR036913">
    <property type="entry name" value="YegP-like_sf"/>
</dbReference>
<dbReference type="AlphaFoldDB" id="A0A1X7DIL7"/>
<dbReference type="Proteomes" id="UP000192906">
    <property type="component" value="Unassembled WGS sequence"/>
</dbReference>
<name>A0A1X7DIL7_9BACT</name>
<evidence type="ECO:0000313" key="3">
    <source>
        <dbReference type="Proteomes" id="UP000192906"/>
    </source>
</evidence>
<sequence>MDSLTLVDTDIKNDPEHYHFEICLDKNGEYRWILKSDNGNIIADSGKGYTTKQSCKNGIAILQTINRATLITDTGKAN</sequence>
<dbReference type="OrthoDB" id="9802792at2"/>
<dbReference type="InterPro" id="IPR010879">
    <property type="entry name" value="DUF1508"/>
</dbReference>